<dbReference type="EMBL" id="LDWR01000115">
    <property type="protein sequence ID" value="KML40931.1"/>
    <property type="molecule type" value="Genomic_DNA"/>
</dbReference>
<dbReference type="AlphaFoldDB" id="A0A0J5VZ23"/>
<reference evidence="1 2" key="1">
    <citation type="submission" date="2015-05" db="EMBL/GenBank/DDBJ databases">
        <title>Draft genome of Burkholderia cepacia LK29.</title>
        <authorList>
            <person name="Chan X.Y."/>
        </authorList>
    </citation>
    <scope>NUCLEOTIDE SEQUENCE [LARGE SCALE GENOMIC DNA]</scope>
    <source>
        <strain evidence="1 2">LK29</strain>
    </source>
</reference>
<accession>A0A0J5VZ23</accession>
<evidence type="ECO:0000313" key="2">
    <source>
        <dbReference type="Proteomes" id="UP000036338"/>
    </source>
</evidence>
<gene>
    <name evidence="1" type="ORF">VL15_38135</name>
</gene>
<organism evidence="1 2">
    <name type="scientific">Burkholderia cepacia</name>
    <name type="common">Pseudomonas cepacia</name>
    <dbReference type="NCBI Taxonomy" id="292"/>
    <lineage>
        <taxon>Bacteria</taxon>
        <taxon>Pseudomonadati</taxon>
        <taxon>Pseudomonadota</taxon>
        <taxon>Betaproteobacteria</taxon>
        <taxon>Burkholderiales</taxon>
        <taxon>Burkholderiaceae</taxon>
        <taxon>Burkholderia</taxon>
        <taxon>Burkholderia cepacia complex</taxon>
    </lineage>
</organism>
<proteinExistence type="predicted"/>
<protein>
    <submittedName>
        <fullName evidence="1">Uncharacterized protein</fullName>
    </submittedName>
</protein>
<sequence>MISFARVKNDRILLAFVDLTFSVMGPQIGDVTIRLMFAIHKKGTSDLVMLAWIRTNRKLDIVAINMPMTDQFRGSRWCVQTWQIYLHRLMIPLFICSWRPAPFALRERHVHKTMV</sequence>
<evidence type="ECO:0000313" key="1">
    <source>
        <dbReference type="EMBL" id="KML40931.1"/>
    </source>
</evidence>
<name>A0A0J5VZ23_BURCE</name>
<dbReference type="Proteomes" id="UP000036338">
    <property type="component" value="Unassembled WGS sequence"/>
</dbReference>
<comment type="caution">
    <text evidence="1">The sequence shown here is derived from an EMBL/GenBank/DDBJ whole genome shotgun (WGS) entry which is preliminary data.</text>
</comment>